<evidence type="ECO:0000256" key="2">
    <source>
        <dbReference type="SAM" id="SignalP"/>
    </source>
</evidence>
<evidence type="ECO:0000313" key="3">
    <source>
        <dbReference type="EMBL" id="KAG5591396.1"/>
    </source>
</evidence>
<sequence>MAVSKATSSVLAVIVVVCFLIGATIAADAPAPAPASSAGSISPSFAAGCAATYTRDGEEYAGTPEAARSMLVHRRKRGIFWPSGTSERIESIGVLGGSQESSMVQKKEDSGEGNEAGEGQGAGVSAYDFWISGGWRRKRRNGGSNNFLRRLGHFTVKMVADSHDELKGFNMLSLNEFGGSDDKWVSRRVYNTNEYKYKGSPDHLAFF</sequence>
<protein>
    <submittedName>
        <fullName evidence="3">Uncharacterized protein</fullName>
    </submittedName>
</protein>
<evidence type="ECO:0000313" key="4">
    <source>
        <dbReference type="Proteomes" id="UP000824120"/>
    </source>
</evidence>
<reference evidence="3 4" key="1">
    <citation type="submission" date="2020-09" db="EMBL/GenBank/DDBJ databases">
        <title>De no assembly of potato wild relative species, Solanum commersonii.</title>
        <authorList>
            <person name="Cho K."/>
        </authorList>
    </citation>
    <scope>NUCLEOTIDE SEQUENCE [LARGE SCALE GENOMIC DNA]</scope>
    <source>
        <strain evidence="3">LZ3.2</strain>
        <tissue evidence="3">Leaf</tissue>
    </source>
</reference>
<evidence type="ECO:0000256" key="1">
    <source>
        <dbReference type="SAM" id="MobiDB-lite"/>
    </source>
</evidence>
<feature type="chain" id="PRO_5039942270" evidence="2">
    <location>
        <begin position="27"/>
        <end position="207"/>
    </location>
</feature>
<keyword evidence="2" id="KW-0732">Signal</keyword>
<comment type="caution">
    <text evidence="3">The sequence shown here is derived from an EMBL/GenBank/DDBJ whole genome shotgun (WGS) entry which is preliminary data.</text>
</comment>
<keyword evidence="4" id="KW-1185">Reference proteome</keyword>
<name>A0A9J5XVZ3_SOLCO</name>
<proteinExistence type="predicted"/>
<feature type="signal peptide" evidence="2">
    <location>
        <begin position="1"/>
        <end position="26"/>
    </location>
</feature>
<gene>
    <name evidence="3" type="ORF">H5410_041910</name>
</gene>
<feature type="region of interest" description="Disordered" evidence="1">
    <location>
        <begin position="96"/>
        <end position="120"/>
    </location>
</feature>
<dbReference type="Proteomes" id="UP000824120">
    <property type="component" value="Chromosome 8"/>
</dbReference>
<dbReference type="EMBL" id="JACXVP010000008">
    <property type="protein sequence ID" value="KAG5591396.1"/>
    <property type="molecule type" value="Genomic_DNA"/>
</dbReference>
<organism evidence="3 4">
    <name type="scientific">Solanum commersonii</name>
    <name type="common">Commerson's wild potato</name>
    <name type="synonym">Commerson's nightshade</name>
    <dbReference type="NCBI Taxonomy" id="4109"/>
    <lineage>
        <taxon>Eukaryota</taxon>
        <taxon>Viridiplantae</taxon>
        <taxon>Streptophyta</taxon>
        <taxon>Embryophyta</taxon>
        <taxon>Tracheophyta</taxon>
        <taxon>Spermatophyta</taxon>
        <taxon>Magnoliopsida</taxon>
        <taxon>eudicotyledons</taxon>
        <taxon>Gunneridae</taxon>
        <taxon>Pentapetalae</taxon>
        <taxon>asterids</taxon>
        <taxon>lamiids</taxon>
        <taxon>Solanales</taxon>
        <taxon>Solanaceae</taxon>
        <taxon>Solanoideae</taxon>
        <taxon>Solaneae</taxon>
        <taxon>Solanum</taxon>
    </lineage>
</organism>
<dbReference type="AlphaFoldDB" id="A0A9J5XVZ3"/>
<accession>A0A9J5XVZ3</accession>